<gene>
    <name evidence="7" type="ORF">IAS62_000468</name>
</gene>
<feature type="region of interest" description="Disordered" evidence="5">
    <location>
        <begin position="153"/>
        <end position="209"/>
    </location>
</feature>
<protein>
    <recommendedName>
        <fullName evidence="6">Xylanolytic transcriptional activator regulatory domain-containing protein</fullName>
    </recommendedName>
</protein>
<feature type="compositionally biased region" description="Polar residues" evidence="5">
    <location>
        <begin position="58"/>
        <end position="70"/>
    </location>
</feature>
<evidence type="ECO:0000256" key="4">
    <source>
        <dbReference type="ARBA" id="ARBA00023242"/>
    </source>
</evidence>
<organism evidence="7 8">
    <name type="scientific">Cryptococcus decagattii</name>
    <dbReference type="NCBI Taxonomy" id="1859122"/>
    <lineage>
        <taxon>Eukaryota</taxon>
        <taxon>Fungi</taxon>
        <taxon>Dikarya</taxon>
        <taxon>Basidiomycota</taxon>
        <taxon>Agaricomycotina</taxon>
        <taxon>Tremellomycetes</taxon>
        <taxon>Tremellales</taxon>
        <taxon>Cryptococcaceae</taxon>
        <taxon>Cryptococcus</taxon>
        <taxon>Cryptococcus gattii species complex</taxon>
    </lineage>
</organism>
<feature type="compositionally biased region" description="Basic and acidic residues" evidence="5">
    <location>
        <begin position="71"/>
        <end position="85"/>
    </location>
</feature>
<dbReference type="RefSeq" id="XP_064718430.1">
    <property type="nucleotide sequence ID" value="XM_064862358.1"/>
</dbReference>
<sequence>MSVTSAHSQNSISPSGVLSAPGAQSAQPETEAAGGDLRVRFARACDRCRHRKIKRASRTSFSDMRNNNEAPTEKERTPSSREQRPIIKGRKRGRDSEETDKTESHSNSKTTKVLDHLDTAHFFLSQEGMPRFAGSTSGLPILETTRRLLQTKPDSFDDEQSPMGEPNWSWLSSLLEDGEGSSKNDRESLLRRQERDEPEYFPGRDHASEQGREDIFARISEIIPPDLMASLVQTYVGKQWSTSLTQSFFADFYKWTSYSFASLVVSMCMLATRYTNDPRVLAEPDILASAGFQYFELFRELRAKASTEDNVIQAIQSLFLAAQYHCVDNVPHQIAQGLFAEATARLLDGGLHREISDIALGDSLEKETRTRTAWACYSWDKQLAAICGRPPFLRIWDYDVSLPEVFEETELTSAEHSENQDEKLCAIFIQQILLSVVLEKTLTSCTHHPEFDNCEMLNRWARTLRLEVEDTKALDDSMRLLTEWREALPPTMSDRSIAGRIASPMYSVEYEQIAIIEQTIEMLIAGRKLQLATLAKARENTSSTRRESARDAILEAGKHTLASAVKLGSAKLLGRCDILLAYRILMAGRFLLTSLLSARADCNAKQEEEATRAVRAAVVLLRHFADVYPISLGSAEVLEETCRVCRVNISLPTATSPGHPRHNLYAWHRPLRLRDKDSNQKSGYPSHVRSPTNVMTGDAAADAIASMFSPVDAGFALGSIALPFPETGTEGEKQPDFSWLLPGGSVPYYFPSHPSE</sequence>
<feature type="compositionally biased region" description="Basic and acidic residues" evidence="5">
    <location>
        <begin position="180"/>
        <end position="195"/>
    </location>
</feature>
<dbReference type="InterPro" id="IPR001138">
    <property type="entry name" value="Zn2Cys6_DnaBD"/>
</dbReference>
<feature type="region of interest" description="Disordered" evidence="5">
    <location>
        <begin position="1"/>
        <end position="36"/>
    </location>
</feature>
<reference evidence="7 8" key="1">
    <citation type="submission" date="2024-01" db="EMBL/GenBank/DDBJ databases">
        <title>Comparative genomics of Cryptococcus and Kwoniella reveals pathogenesis evolution and contrasting modes of karyotype evolution via chromosome fusion or intercentromeric recombination.</title>
        <authorList>
            <person name="Coelho M.A."/>
            <person name="David-Palma M."/>
            <person name="Shea T."/>
            <person name="Bowers K."/>
            <person name="McGinley-Smith S."/>
            <person name="Mohammad A.W."/>
            <person name="Gnirke A."/>
            <person name="Yurkov A.M."/>
            <person name="Nowrousian M."/>
            <person name="Sun S."/>
            <person name="Cuomo C.A."/>
            <person name="Heitman J."/>
        </authorList>
    </citation>
    <scope>NUCLEOTIDE SEQUENCE [LARGE SCALE GENOMIC DNA]</scope>
    <source>
        <strain evidence="7 8">7685027</strain>
    </source>
</reference>
<dbReference type="SMART" id="SM00906">
    <property type="entry name" value="Fungal_trans"/>
    <property type="match status" value="1"/>
</dbReference>
<dbReference type="Proteomes" id="UP001432216">
    <property type="component" value="Chromosome 1"/>
</dbReference>
<dbReference type="GeneID" id="89987244"/>
<keyword evidence="4" id="KW-0539">Nucleus</keyword>
<feature type="compositionally biased region" description="Polar residues" evidence="5">
    <location>
        <begin position="1"/>
        <end position="28"/>
    </location>
</feature>
<dbReference type="CDD" id="cd12148">
    <property type="entry name" value="fungal_TF_MHR"/>
    <property type="match status" value="1"/>
</dbReference>
<keyword evidence="8" id="KW-1185">Reference proteome</keyword>
<feature type="region of interest" description="Disordered" evidence="5">
    <location>
        <begin position="56"/>
        <end position="113"/>
    </location>
</feature>
<evidence type="ECO:0000256" key="2">
    <source>
        <dbReference type="ARBA" id="ARBA00022723"/>
    </source>
</evidence>
<feature type="compositionally biased region" description="Basic and acidic residues" evidence="5">
    <location>
        <begin position="94"/>
        <end position="113"/>
    </location>
</feature>
<keyword evidence="2" id="KW-0479">Metal-binding</keyword>
<evidence type="ECO:0000256" key="1">
    <source>
        <dbReference type="ARBA" id="ARBA00004123"/>
    </source>
</evidence>
<evidence type="ECO:0000256" key="3">
    <source>
        <dbReference type="ARBA" id="ARBA00023125"/>
    </source>
</evidence>
<dbReference type="EMBL" id="CP143806">
    <property type="protein sequence ID" value="WVO19190.1"/>
    <property type="molecule type" value="Genomic_DNA"/>
</dbReference>
<evidence type="ECO:0000313" key="8">
    <source>
        <dbReference type="Proteomes" id="UP001432216"/>
    </source>
</evidence>
<feature type="domain" description="Xylanolytic transcriptional activator regulatory" evidence="6">
    <location>
        <begin position="335"/>
        <end position="409"/>
    </location>
</feature>
<accession>A0ABZ2AKY7</accession>
<name>A0ABZ2AKY7_9TREE</name>
<dbReference type="PANTHER" id="PTHR46910:SF3">
    <property type="entry name" value="HALOTOLERANCE PROTEIN 9-RELATED"/>
    <property type="match status" value="1"/>
</dbReference>
<dbReference type="CDD" id="cd00067">
    <property type="entry name" value="GAL4"/>
    <property type="match status" value="1"/>
</dbReference>
<evidence type="ECO:0000259" key="6">
    <source>
        <dbReference type="SMART" id="SM00906"/>
    </source>
</evidence>
<dbReference type="PANTHER" id="PTHR46910">
    <property type="entry name" value="TRANSCRIPTION FACTOR PDR1"/>
    <property type="match status" value="1"/>
</dbReference>
<comment type="subcellular location">
    <subcellularLocation>
        <location evidence="1">Nucleus</location>
    </subcellularLocation>
</comment>
<keyword evidence="3" id="KW-0238">DNA-binding</keyword>
<dbReference type="InterPro" id="IPR050987">
    <property type="entry name" value="AtrR-like"/>
</dbReference>
<evidence type="ECO:0000313" key="7">
    <source>
        <dbReference type="EMBL" id="WVO19190.1"/>
    </source>
</evidence>
<dbReference type="InterPro" id="IPR007219">
    <property type="entry name" value="XnlR_reg_dom"/>
</dbReference>
<evidence type="ECO:0000256" key="5">
    <source>
        <dbReference type="SAM" id="MobiDB-lite"/>
    </source>
</evidence>
<dbReference type="Pfam" id="PF04082">
    <property type="entry name" value="Fungal_trans"/>
    <property type="match status" value="1"/>
</dbReference>
<proteinExistence type="predicted"/>